<dbReference type="Proteomes" id="UP000194137">
    <property type="component" value="Chromosome"/>
</dbReference>
<name>A0A1W6ZYB4_9HYPH</name>
<dbReference type="EMBL" id="CP021112">
    <property type="protein sequence ID" value="ARQ02407.1"/>
    <property type="molecule type" value="Genomic_DNA"/>
</dbReference>
<dbReference type="InterPro" id="IPR011008">
    <property type="entry name" value="Dimeric_a/b-barrel"/>
</dbReference>
<proteinExistence type="predicted"/>
<gene>
    <name evidence="1" type="ORF">CAK95_27340</name>
</gene>
<dbReference type="GO" id="GO:0016491">
    <property type="term" value="F:oxidoreductase activity"/>
    <property type="evidence" value="ECO:0007669"/>
    <property type="project" value="InterPro"/>
</dbReference>
<protein>
    <submittedName>
        <fullName evidence="1">Uncharacterized protein</fullName>
    </submittedName>
</protein>
<dbReference type="KEGG" id="psin:CAK95_27340"/>
<dbReference type="Gene3D" id="3.30.70.100">
    <property type="match status" value="1"/>
</dbReference>
<dbReference type="STRING" id="1235591.CAK95_27340"/>
<sequence length="243" mass="27386">MAISWFCQWDAKDGQSPTLDEHDHQGLLAFLRGCPRLIEGHVMTPVHAHDPHYAAELHTSPALVLQLEFAEIADLENSLRPHGYLQALAHPDLLPSLEGTKASHHAMLTRRYPVAEPVKGERPDGLLSYLVEYEGPAKDENAWHLFYVEGHPPLLAKFPGIRKIEIYTPAVVISALPFSVRRTMQRNKTVFDSPEAMNAAMASPVRAALRRDFHNFPAFEGTAAHYPFRTISVQGERYPQRRD</sequence>
<keyword evidence="2" id="KW-1185">Reference proteome</keyword>
<reference evidence="1 2" key="1">
    <citation type="submission" date="2017-05" db="EMBL/GenBank/DDBJ databases">
        <title>Full genome sequence of Pseudorhodoplanes sinuspersici.</title>
        <authorList>
            <person name="Dastgheib S.M.M."/>
            <person name="Shavandi M."/>
            <person name="Tirandaz H."/>
        </authorList>
    </citation>
    <scope>NUCLEOTIDE SEQUENCE [LARGE SCALE GENOMIC DNA]</scope>
    <source>
        <strain evidence="1 2">RIPI110</strain>
    </source>
</reference>
<dbReference type="AlphaFoldDB" id="A0A1W6ZYB4"/>
<accession>A0A1W6ZYB4</accession>
<evidence type="ECO:0000313" key="1">
    <source>
        <dbReference type="EMBL" id="ARQ02407.1"/>
    </source>
</evidence>
<organism evidence="1 2">
    <name type="scientific">Pseudorhodoplanes sinuspersici</name>
    <dbReference type="NCBI Taxonomy" id="1235591"/>
    <lineage>
        <taxon>Bacteria</taxon>
        <taxon>Pseudomonadati</taxon>
        <taxon>Pseudomonadota</taxon>
        <taxon>Alphaproteobacteria</taxon>
        <taxon>Hyphomicrobiales</taxon>
        <taxon>Pseudorhodoplanes</taxon>
    </lineage>
</organism>
<dbReference type="InterPro" id="IPR009799">
    <property type="entry name" value="EthD_dom"/>
</dbReference>
<dbReference type="OrthoDB" id="7593998at2"/>
<dbReference type="RefSeq" id="WP_086090838.1">
    <property type="nucleotide sequence ID" value="NZ_CP021112.1"/>
</dbReference>
<dbReference type="NCBIfam" id="TIGR02118">
    <property type="entry name" value="EthD family reductase"/>
    <property type="match status" value="1"/>
</dbReference>
<evidence type="ECO:0000313" key="2">
    <source>
        <dbReference type="Proteomes" id="UP000194137"/>
    </source>
</evidence>
<dbReference type="SUPFAM" id="SSF54909">
    <property type="entry name" value="Dimeric alpha+beta barrel"/>
    <property type="match status" value="1"/>
</dbReference>